<feature type="domain" description="Metallo-beta-lactamase" evidence="1">
    <location>
        <begin position="18"/>
        <end position="103"/>
    </location>
</feature>
<protein>
    <recommendedName>
        <fullName evidence="1">Metallo-beta-lactamase domain-containing protein</fullName>
    </recommendedName>
</protein>
<name>A0A1W6MMV3_9FLAO</name>
<evidence type="ECO:0000313" key="3">
    <source>
        <dbReference type="Proteomes" id="UP000193431"/>
    </source>
</evidence>
<dbReference type="InterPro" id="IPR036866">
    <property type="entry name" value="RibonucZ/Hydroxyglut_hydro"/>
</dbReference>
<dbReference type="PANTHER" id="PTHR30619">
    <property type="entry name" value="DNA INTERNALIZATION/COMPETENCE PROTEIN COMEC/REC2"/>
    <property type="match status" value="1"/>
</dbReference>
<dbReference type="Gene3D" id="3.60.15.10">
    <property type="entry name" value="Ribonuclease Z/Hydroxyacylglutathione hydrolase-like"/>
    <property type="match status" value="1"/>
</dbReference>
<evidence type="ECO:0000313" key="2">
    <source>
        <dbReference type="EMBL" id="ARN78892.1"/>
    </source>
</evidence>
<dbReference type="Proteomes" id="UP000193431">
    <property type="component" value="Chromosome"/>
</dbReference>
<dbReference type="EMBL" id="CP019344">
    <property type="protein sequence ID" value="ARN78892.1"/>
    <property type="molecule type" value="Genomic_DNA"/>
</dbReference>
<reference evidence="2 3" key="1">
    <citation type="submission" date="2016-11" db="EMBL/GenBank/DDBJ databases">
        <title>Trade-off between light-utilization and light-protection in marine flavobacteria.</title>
        <authorList>
            <person name="Kumagai Y."/>
        </authorList>
    </citation>
    <scope>NUCLEOTIDE SEQUENCE [LARGE SCALE GENOMIC DNA]</scope>
    <source>
        <strain evidence="2 3">JCM 13191</strain>
    </source>
</reference>
<gene>
    <name evidence="2" type="ORF">BST97_13335</name>
</gene>
<dbReference type="InterPro" id="IPR001279">
    <property type="entry name" value="Metallo-B-lactamas"/>
</dbReference>
<evidence type="ECO:0000259" key="1">
    <source>
        <dbReference type="Pfam" id="PF00753"/>
    </source>
</evidence>
<accession>A0A1W6MMV3</accession>
<proteinExistence type="predicted"/>
<sequence length="357" mass="41454">MINVQDGDAIILMLEKENRNALIVIDGGYNKYYGKIKRRLEEVLPRFGNKIDLLVCTHYDNDHLSGVENIIEDYHSIIREIWIHKVEHSLSEQEKYLNQEISRLQESKDDEKSIKEFSAFDSMDFVLEAYKDLVRVVEKIRAYGLEDITKEATRGDFLAGFEEFSVISPTKKYYDDYLEELKDETYLNETKALLLEHQSEDRSEFAMPKLTEIMEEEIVASNPCEHLKKSSKGVSATNMVSIVTLLKIDDRKLLFTGDSGIESFTDQGLLDKNIKDLEFLDLSHHGSKYNTSKELLEYFNPETVFVSAKNGKNRPSKNIVRCLNEKRTGDNVFVTNKNFDTWYLKYTNSKNIYRVTI</sequence>
<keyword evidence="3" id="KW-1185">Reference proteome</keyword>
<dbReference type="InterPro" id="IPR052159">
    <property type="entry name" value="Competence_DNA_uptake"/>
</dbReference>
<dbReference type="AlphaFoldDB" id="A0A1W6MMV3"/>
<dbReference type="PANTHER" id="PTHR30619:SF1">
    <property type="entry name" value="RECOMBINATION PROTEIN 2"/>
    <property type="match status" value="1"/>
</dbReference>
<dbReference type="SUPFAM" id="SSF56281">
    <property type="entry name" value="Metallo-hydrolase/oxidoreductase"/>
    <property type="match status" value="1"/>
</dbReference>
<organism evidence="2 3">
    <name type="scientific">Nonlabens spongiae</name>
    <dbReference type="NCBI Taxonomy" id="331648"/>
    <lineage>
        <taxon>Bacteria</taxon>
        <taxon>Pseudomonadati</taxon>
        <taxon>Bacteroidota</taxon>
        <taxon>Flavobacteriia</taxon>
        <taxon>Flavobacteriales</taxon>
        <taxon>Flavobacteriaceae</taxon>
        <taxon>Nonlabens</taxon>
    </lineage>
</organism>
<dbReference type="STRING" id="331648.BST97_13335"/>
<dbReference type="Pfam" id="PF00753">
    <property type="entry name" value="Lactamase_B"/>
    <property type="match status" value="1"/>
</dbReference>